<gene>
    <name evidence="1" type="ORF">LVIROSA_LOCUS2609</name>
</gene>
<name>A0AAU9LSF5_9ASTR</name>
<dbReference type="Proteomes" id="UP001157418">
    <property type="component" value="Unassembled WGS sequence"/>
</dbReference>
<organism evidence="1 2">
    <name type="scientific">Lactuca virosa</name>
    <dbReference type="NCBI Taxonomy" id="75947"/>
    <lineage>
        <taxon>Eukaryota</taxon>
        <taxon>Viridiplantae</taxon>
        <taxon>Streptophyta</taxon>
        <taxon>Embryophyta</taxon>
        <taxon>Tracheophyta</taxon>
        <taxon>Spermatophyta</taxon>
        <taxon>Magnoliopsida</taxon>
        <taxon>eudicotyledons</taxon>
        <taxon>Gunneridae</taxon>
        <taxon>Pentapetalae</taxon>
        <taxon>asterids</taxon>
        <taxon>campanulids</taxon>
        <taxon>Asterales</taxon>
        <taxon>Asteraceae</taxon>
        <taxon>Cichorioideae</taxon>
        <taxon>Cichorieae</taxon>
        <taxon>Lactucinae</taxon>
        <taxon>Lactuca</taxon>
    </lineage>
</organism>
<accession>A0AAU9LSF5</accession>
<comment type="caution">
    <text evidence="1">The sequence shown here is derived from an EMBL/GenBank/DDBJ whole genome shotgun (WGS) entry which is preliminary data.</text>
</comment>
<evidence type="ECO:0000313" key="1">
    <source>
        <dbReference type="EMBL" id="CAH1414709.1"/>
    </source>
</evidence>
<dbReference type="EMBL" id="CAKMRJ010000001">
    <property type="protein sequence ID" value="CAH1414709.1"/>
    <property type="molecule type" value="Genomic_DNA"/>
</dbReference>
<reference evidence="1 2" key="1">
    <citation type="submission" date="2022-01" db="EMBL/GenBank/DDBJ databases">
        <authorList>
            <person name="Xiong W."/>
            <person name="Schranz E."/>
        </authorList>
    </citation>
    <scope>NUCLEOTIDE SEQUENCE [LARGE SCALE GENOMIC DNA]</scope>
</reference>
<protein>
    <submittedName>
        <fullName evidence="1">Uncharacterized protein</fullName>
    </submittedName>
</protein>
<sequence>MKGGKSSGGKLMATLRRLKSREAPYSEVSKGLYVGGWPSSPDKMPPGLRIQVPWNRLFDGLCERELRILLSLFIVLMAMEEAWR</sequence>
<dbReference type="AlphaFoldDB" id="A0AAU9LSF5"/>
<keyword evidence="2" id="KW-1185">Reference proteome</keyword>
<proteinExistence type="predicted"/>
<evidence type="ECO:0000313" key="2">
    <source>
        <dbReference type="Proteomes" id="UP001157418"/>
    </source>
</evidence>